<protein>
    <submittedName>
        <fullName evidence="3">DUF853 family protein</fullName>
    </submittedName>
</protein>
<evidence type="ECO:0000259" key="2">
    <source>
        <dbReference type="Pfam" id="PF05872"/>
    </source>
</evidence>
<dbReference type="SUPFAM" id="SSF52540">
    <property type="entry name" value="P-loop containing nucleoside triphosphate hydrolases"/>
    <property type="match status" value="1"/>
</dbReference>
<reference evidence="3 4" key="1">
    <citation type="submission" date="2020-01" db="EMBL/GenBank/DDBJ databases">
        <title>Investigation of new actinobacteria for the biodesulphurisation of diesel fuel.</title>
        <authorList>
            <person name="Athi Narayanan S.M."/>
        </authorList>
    </citation>
    <scope>NUCLEOTIDE SEQUENCE [LARGE SCALE GENOMIC DNA]</scope>
    <source>
        <strain evidence="3 4">213E</strain>
    </source>
</reference>
<dbReference type="PANTHER" id="PTHR30121">
    <property type="entry name" value="UNCHARACTERIZED PROTEIN YJGR-RELATED"/>
    <property type="match status" value="1"/>
</dbReference>
<dbReference type="EMBL" id="JAADZU010000019">
    <property type="protein sequence ID" value="NDK89552.1"/>
    <property type="molecule type" value="Genomic_DNA"/>
</dbReference>
<feature type="region of interest" description="Disordered" evidence="1">
    <location>
        <begin position="452"/>
        <end position="488"/>
    </location>
</feature>
<accession>A0A7K3LMS9</accession>
<dbReference type="InterPro" id="IPR033186">
    <property type="entry name" value="HerA_C"/>
</dbReference>
<evidence type="ECO:0000256" key="1">
    <source>
        <dbReference type="SAM" id="MobiDB-lite"/>
    </source>
</evidence>
<dbReference type="PANTHER" id="PTHR30121:SF6">
    <property type="entry name" value="SLR6007 PROTEIN"/>
    <property type="match status" value="1"/>
</dbReference>
<comment type="caution">
    <text evidence="3">The sequence shown here is derived from an EMBL/GenBank/DDBJ whole genome shotgun (WGS) entry which is preliminary data.</text>
</comment>
<dbReference type="InterPro" id="IPR027417">
    <property type="entry name" value="P-loop_NTPase"/>
</dbReference>
<proteinExistence type="predicted"/>
<feature type="compositionally biased region" description="Pro residues" evidence="1">
    <location>
        <begin position="459"/>
        <end position="480"/>
    </location>
</feature>
<evidence type="ECO:0000313" key="4">
    <source>
        <dbReference type="Proteomes" id="UP000466307"/>
    </source>
</evidence>
<gene>
    <name evidence="3" type="ORF">GYA93_08165</name>
</gene>
<dbReference type="RefSeq" id="WP_059035198.1">
    <property type="nucleotide sequence ID" value="NZ_JAADZU010000019.1"/>
</dbReference>
<name>A0A7K3LMS9_9ACTN</name>
<keyword evidence="4" id="KW-1185">Reference proteome</keyword>
<evidence type="ECO:0000313" key="3">
    <source>
        <dbReference type="EMBL" id="NDK89552.1"/>
    </source>
</evidence>
<sequence>MTDPAQAAATIAAGYAFSSTALELGSVSVDGQVSADARVRIPLSMMNRHGLVAGATGTGKTKTLQLIAEQLSANGVPVIMADIKGDLSGLSNPGESNDKITERAGQTGDDWQPTAHPVEFVSLGDSGIGVPIRATITSFGPILLAKVLGLNETQESVLGLIFHWADQRGLPLLDLKDLRAVIAYLTGDEGKPELKAIGGVSTQTAGVILRALTNLAADGGDTFFGEPEIEPTDLLRLAADGRGVITLFELGAQATRPALFSTFLMWILADLFEFLPEVGDLDKPKLVFIFDESHLLFADASKAFKEQVVQTVKLIRSKGVGVFFCSQLPTDIPNDVLSQLGSRIQHALRAFTPDDQKALAKTVKTYPVSDVYKLDQTLTALGTGEAVVTVLSERGAPTPVAWTVIRPPRSSMQAVGAEGITAAATASPLYAEYGQSIDRESAYEKLAAKTLAPGESPDAPAPVPAPTPAPTPKSAPAPKPVPEEPGILTEVLTSKPMQNFLKSAATAAGREFSRAIFGTGRRRR</sequence>
<organism evidence="3 4">
    <name type="scientific">Gordonia desulfuricans</name>
    <dbReference type="NCBI Taxonomy" id="89051"/>
    <lineage>
        <taxon>Bacteria</taxon>
        <taxon>Bacillati</taxon>
        <taxon>Actinomycetota</taxon>
        <taxon>Actinomycetes</taxon>
        <taxon>Mycobacteriales</taxon>
        <taxon>Gordoniaceae</taxon>
        <taxon>Gordonia</taxon>
    </lineage>
</organism>
<dbReference type="Proteomes" id="UP000466307">
    <property type="component" value="Unassembled WGS sequence"/>
</dbReference>
<feature type="domain" description="Helicase HerA-like C-terminal" evidence="2">
    <location>
        <begin position="34"/>
        <end position="524"/>
    </location>
</feature>
<dbReference type="AlphaFoldDB" id="A0A7K3LMS9"/>
<dbReference type="Gene3D" id="3.40.50.300">
    <property type="entry name" value="P-loop containing nucleotide triphosphate hydrolases"/>
    <property type="match status" value="2"/>
</dbReference>
<dbReference type="Pfam" id="PF05872">
    <property type="entry name" value="HerA_C"/>
    <property type="match status" value="1"/>
</dbReference>
<dbReference type="InterPro" id="IPR051162">
    <property type="entry name" value="T4SS_component"/>
</dbReference>